<keyword evidence="2" id="KW-0732">Signal</keyword>
<feature type="chain" id="PRO_5046401356" description="DUF4168 domain-containing protein" evidence="2">
    <location>
        <begin position="21"/>
        <end position="141"/>
    </location>
</feature>
<dbReference type="RefSeq" id="WP_380900423.1">
    <property type="nucleotide sequence ID" value="NZ_JBHUEG010000003.1"/>
</dbReference>
<evidence type="ECO:0000256" key="1">
    <source>
        <dbReference type="SAM" id="MobiDB-lite"/>
    </source>
</evidence>
<keyword evidence="4" id="KW-1185">Reference proteome</keyword>
<reference evidence="4" key="1">
    <citation type="journal article" date="2019" name="Int. J. Syst. Evol. Microbiol.">
        <title>The Global Catalogue of Microorganisms (GCM) 10K type strain sequencing project: providing services to taxonomists for standard genome sequencing and annotation.</title>
        <authorList>
            <consortium name="The Broad Institute Genomics Platform"/>
            <consortium name="The Broad Institute Genome Sequencing Center for Infectious Disease"/>
            <person name="Wu L."/>
            <person name="Ma J."/>
        </authorList>
    </citation>
    <scope>NUCLEOTIDE SEQUENCE [LARGE SCALE GENOMIC DNA]</scope>
    <source>
        <strain evidence="4">KCTC 42662</strain>
    </source>
</reference>
<proteinExistence type="predicted"/>
<protein>
    <recommendedName>
        <fullName evidence="5">DUF4168 domain-containing protein</fullName>
    </recommendedName>
</protein>
<evidence type="ECO:0000313" key="3">
    <source>
        <dbReference type="EMBL" id="MFD2546539.1"/>
    </source>
</evidence>
<feature type="region of interest" description="Disordered" evidence="1">
    <location>
        <begin position="104"/>
        <end position="141"/>
    </location>
</feature>
<accession>A0ABW5KCA5</accession>
<evidence type="ECO:0008006" key="5">
    <source>
        <dbReference type="Google" id="ProtNLM"/>
    </source>
</evidence>
<sequence>MKKLFLTGISLLFAVTLTFAQSNPEEATKQEVTELTEKLTLTEDQQKTIFDIVLEGTKAKEAVKADATLSPEVLAESLNKLQATTDAQVAEKLSDEQKPLFEKIISERPKETTPTPIQTPAQPVQPQQPGQPMQPQQPMNQ</sequence>
<name>A0ABW5KCA5_9SPHI</name>
<evidence type="ECO:0000313" key="4">
    <source>
        <dbReference type="Proteomes" id="UP001597545"/>
    </source>
</evidence>
<organism evidence="3 4">
    <name type="scientific">Sphingobacterium suaedae</name>
    <dbReference type="NCBI Taxonomy" id="1686402"/>
    <lineage>
        <taxon>Bacteria</taxon>
        <taxon>Pseudomonadati</taxon>
        <taxon>Bacteroidota</taxon>
        <taxon>Sphingobacteriia</taxon>
        <taxon>Sphingobacteriales</taxon>
        <taxon>Sphingobacteriaceae</taxon>
        <taxon>Sphingobacterium</taxon>
    </lineage>
</organism>
<gene>
    <name evidence="3" type="ORF">ACFSR5_02640</name>
</gene>
<dbReference type="Proteomes" id="UP001597545">
    <property type="component" value="Unassembled WGS sequence"/>
</dbReference>
<evidence type="ECO:0000256" key="2">
    <source>
        <dbReference type="SAM" id="SignalP"/>
    </source>
</evidence>
<feature type="signal peptide" evidence="2">
    <location>
        <begin position="1"/>
        <end position="20"/>
    </location>
</feature>
<dbReference type="EMBL" id="JBHULR010000002">
    <property type="protein sequence ID" value="MFD2546539.1"/>
    <property type="molecule type" value="Genomic_DNA"/>
</dbReference>
<comment type="caution">
    <text evidence="3">The sequence shown here is derived from an EMBL/GenBank/DDBJ whole genome shotgun (WGS) entry which is preliminary data.</text>
</comment>
<feature type="compositionally biased region" description="Low complexity" evidence="1">
    <location>
        <begin position="112"/>
        <end position="141"/>
    </location>
</feature>